<comment type="caution">
    <text evidence="5">The sequence shown here is derived from an EMBL/GenBank/DDBJ whole genome shotgun (WGS) entry which is preliminary data.</text>
</comment>
<dbReference type="AlphaFoldDB" id="A0A328TSQ8"/>
<evidence type="ECO:0000313" key="5">
    <source>
        <dbReference type="EMBL" id="RAP73548.1"/>
    </source>
</evidence>
<feature type="binding site" evidence="4">
    <location>
        <position position="92"/>
    </location>
    <ligand>
        <name>substrate</name>
    </ligand>
</feature>
<feature type="active site" description="Nucleophile" evidence="3">
    <location>
        <position position="92"/>
    </location>
</feature>
<feature type="binding site" evidence="4">
    <location>
        <position position="221"/>
    </location>
    <ligand>
        <name>substrate</name>
    </ligand>
</feature>
<keyword evidence="6" id="KW-1185">Reference proteome</keyword>
<dbReference type="GO" id="GO:0000272">
    <property type="term" value="P:polysaccharide catabolic process"/>
    <property type="evidence" value="ECO:0007669"/>
    <property type="project" value="TreeGrafter"/>
</dbReference>
<dbReference type="SUPFAM" id="SSF48208">
    <property type="entry name" value="Six-hairpin glycosidases"/>
    <property type="match status" value="1"/>
</dbReference>
<dbReference type="EMBL" id="QLUW01000006">
    <property type="protein sequence ID" value="RAP73548.1"/>
    <property type="molecule type" value="Genomic_DNA"/>
</dbReference>
<dbReference type="Proteomes" id="UP000249260">
    <property type="component" value="Unassembled WGS sequence"/>
</dbReference>
<evidence type="ECO:0000313" key="6">
    <source>
        <dbReference type="Proteomes" id="UP000249260"/>
    </source>
</evidence>
<dbReference type="Gene3D" id="1.50.10.10">
    <property type="match status" value="1"/>
</dbReference>
<dbReference type="InterPro" id="IPR010905">
    <property type="entry name" value="Glyco_hydro_88"/>
</dbReference>
<dbReference type="InterPro" id="IPR052369">
    <property type="entry name" value="UG_Glycosaminoglycan_Hydrolase"/>
</dbReference>
<evidence type="ECO:0000256" key="4">
    <source>
        <dbReference type="PIRSR" id="PIRSR610905-2"/>
    </source>
</evidence>
<accession>A0A328TSQ8</accession>
<protein>
    <submittedName>
        <fullName evidence="5">Glycosyl hydrolase</fullName>
    </submittedName>
</protein>
<evidence type="ECO:0000256" key="1">
    <source>
        <dbReference type="ARBA" id="ARBA00022801"/>
    </source>
</evidence>
<gene>
    <name evidence="5" type="ORF">DL346_25040</name>
</gene>
<dbReference type="OrthoDB" id="428577at2"/>
<evidence type="ECO:0000256" key="3">
    <source>
        <dbReference type="PIRSR" id="PIRSR610905-1"/>
    </source>
</evidence>
<dbReference type="PANTHER" id="PTHR36845">
    <property type="entry name" value="HYDROLASE, PUTATIVE (AFU_ORTHOLOGUE AFUA_7G05090)-RELATED"/>
    <property type="match status" value="1"/>
</dbReference>
<dbReference type="RefSeq" id="WP_112885132.1">
    <property type="nucleotide sequence ID" value="NZ_QLUW01000006.1"/>
</dbReference>
<evidence type="ECO:0000256" key="2">
    <source>
        <dbReference type="ARBA" id="ARBA00038358"/>
    </source>
</evidence>
<feature type="binding site" evidence="4">
    <location>
        <position position="225"/>
    </location>
    <ligand>
        <name>substrate</name>
    </ligand>
</feature>
<keyword evidence="1 5" id="KW-0378">Hydrolase</keyword>
<sequence length="370" mass="41231">MDALYFTTIMERLQKKVDGMIVRIGDKCPEAAGSDGIYRHREPDYWTSGFWPGLLWVMYAQTGKTHYKEAAWNWDARLSQYLNKPTQEIHHDVGFQFLSTAVIKHKLTGDPEGLRIGLQAASFLAGRFNPAGNFIRAWNYHFTGWAIIDCMMNLSLLFWASEMADDPRFKHIAVRHADTALQHFVRPDGSVNHIVSFDPESGAFIEALGGQGYSPTSAWSRGTTWALYGFANAYKYTGDAKYLDASKRVAHFFLASLPENGIPPWDFRAPNAGSEPRDTSAAAIAASGLLELAKLVPAEESGYYSDWAARIARSLTEHYAAWEQPEHEAILLEGTGHKPANTNIGVSLIYGDYFYVEAVAKLSGWTGAVY</sequence>
<dbReference type="PANTHER" id="PTHR36845:SF1">
    <property type="entry name" value="HYDROLASE, PUTATIVE (AFU_ORTHOLOGUE AFUA_7G05090)-RELATED"/>
    <property type="match status" value="1"/>
</dbReference>
<proteinExistence type="inferred from homology"/>
<feature type="binding site" evidence="4">
    <location>
        <position position="149"/>
    </location>
    <ligand>
        <name>substrate</name>
    </ligand>
</feature>
<feature type="active site" description="Proton donor" evidence="3">
    <location>
        <position position="149"/>
    </location>
</feature>
<dbReference type="InterPro" id="IPR012341">
    <property type="entry name" value="6hp_glycosidase-like_sf"/>
</dbReference>
<dbReference type="GO" id="GO:0052757">
    <property type="term" value="F:chondroitin hydrolase activity"/>
    <property type="evidence" value="ECO:0007669"/>
    <property type="project" value="TreeGrafter"/>
</dbReference>
<dbReference type="InterPro" id="IPR008928">
    <property type="entry name" value="6-hairpin_glycosidase_sf"/>
</dbReference>
<name>A0A328TSQ8_9BACL</name>
<reference evidence="5 6" key="1">
    <citation type="submission" date="2018-06" db="EMBL/GenBank/DDBJ databases">
        <title>Paenibacillus montanisoli sp. nov., isolated from mountain area soil.</title>
        <authorList>
            <person name="Wu M."/>
        </authorList>
    </citation>
    <scope>NUCLEOTIDE SEQUENCE [LARGE SCALE GENOMIC DNA]</scope>
    <source>
        <strain evidence="5 6">RA17</strain>
    </source>
</reference>
<dbReference type="Pfam" id="PF07470">
    <property type="entry name" value="Glyco_hydro_88"/>
    <property type="match status" value="1"/>
</dbReference>
<comment type="similarity">
    <text evidence="2">Belongs to the glycosyl hydrolase 88 family.</text>
</comment>
<organism evidence="5 6">
    <name type="scientific">Paenibacillus montanisoli</name>
    <dbReference type="NCBI Taxonomy" id="2081970"/>
    <lineage>
        <taxon>Bacteria</taxon>
        <taxon>Bacillati</taxon>
        <taxon>Bacillota</taxon>
        <taxon>Bacilli</taxon>
        <taxon>Bacillales</taxon>
        <taxon>Paenibacillaceae</taxon>
        <taxon>Paenibacillus</taxon>
    </lineage>
</organism>